<dbReference type="GeneID" id="94834208"/>
<dbReference type="PROSITE" id="PS50896">
    <property type="entry name" value="LISH"/>
    <property type="match status" value="1"/>
</dbReference>
<proteinExistence type="predicted"/>
<sequence>MTILNVQQFEMDKKEKKKLDLNVMRMLQENGIFNRLNSGLIADIAELVSQSEFDSMKPYREIRTDIDHQLTAEIVFEYLKRNNMTETIRCIAAETNNNLVAKPLSGNIANELKIEDKTDILHKVINNYTQDSDNIQMSFHENLISGIEGRLANLPESSPSKHGHSSSRHRKHKHESSSRKDDSD</sequence>
<dbReference type="RefSeq" id="XP_068365891.1">
    <property type="nucleotide sequence ID" value="XM_068499504.1"/>
</dbReference>
<organism evidence="2 3">
    <name type="scientific">Tritrichomonas foetus</name>
    <dbReference type="NCBI Taxonomy" id="1144522"/>
    <lineage>
        <taxon>Eukaryota</taxon>
        <taxon>Metamonada</taxon>
        <taxon>Parabasalia</taxon>
        <taxon>Tritrichomonadida</taxon>
        <taxon>Tritrichomonadidae</taxon>
        <taxon>Tritrichomonas</taxon>
    </lineage>
</organism>
<name>A0A1J4KNE1_9EUKA</name>
<feature type="compositionally biased region" description="Basic and acidic residues" evidence="1">
    <location>
        <begin position="175"/>
        <end position="184"/>
    </location>
</feature>
<keyword evidence="3" id="KW-1185">Reference proteome</keyword>
<feature type="compositionally biased region" description="Basic residues" evidence="1">
    <location>
        <begin position="161"/>
        <end position="174"/>
    </location>
</feature>
<dbReference type="InterPro" id="IPR006594">
    <property type="entry name" value="LisH"/>
</dbReference>
<evidence type="ECO:0000313" key="2">
    <source>
        <dbReference type="EMBL" id="OHT12755.1"/>
    </source>
</evidence>
<comment type="caution">
    <text evidence="2">The sequence shown here is derived from an EMBL/GenBank/DDBJ whole genome shotgun (WGS) entry which is preliminary data.</text>
</comment>
<dbReference type="EMBL" id="MLAK01000556">
    <property type="protein sequence ID" value="OHT12755.1"/>
    <property type="molecule type" value="Genomic_DNA"/>
</dbReference>
<dbReference type="VEuPathDB" id="TrichDB:TRFO_17299"/>
<evidence type="ECO:0000256" key="1">
    <source>
        <dbReference type="SAM" id="MobiDB-lite"/>
    </source>
</evidence>
<evidence type="ECO:0000313" key="3">
    <source>
        <dbReference type="Proteomes" id="UP000179807"/>
    </source>
</evidence>
<dbReference type="AlphaFoldDB" id="A0A1J4KNE1"/>
<gene>
    <name evidence="2" type="ORF">TRFO_17299</name>
</gene>
<accession>A0A1J4KNE1</accession>
<protein>
    <submittedName>
        <fullName evidence="2">Uncharacterized protein</fullName>
    </submittedName>
</protein>
<reference evidence="2" key="1">
    <citation type="submission" date="2016-10" db="EMBL/GenBank/DDBJ databases">
        <authorList>
            <person name="Benchimol M."/>
            <person name="Almeida L.G."/>
            <person name="Vasconcelos A.T."/>
            <person name="Perreira-Neves A."/>
            <person name="Rosa I.A."/>
            <person name="Tasca T."/>
            <person name="Bogo M.R."/>
            <person name="de Souza W."/>
        </authorList>
    </citation>
    <scope>NUCLEOTIDE SEQUENCE [LARGE SCALE GENOMIC DNA]</scope>
    <source>
        <strain evidence="2">K</strain>
    </source>
</reference>
<feature type="region of interest" description="Disordered" evidence="1">
    <location>
        <begin position="152"/>
        <end position="184"/>
    </location>
</feature>
<dbReference type="Proteomes" id="UP000179807">
    <property type="component" value="Unassembled WGS sequence"/>
</dbReference>